<dbReference type="Gene3D" id="2.30.29.30">
    <property type="entry name" value="Pleckstrin-homology domain (PH domain)/Phosphotyrosine-binding domain (PTB)"/>
    <property type="match status" value="1"/>
</dbReference>
<dbReference type="InterPro" id="IPR001849">
    <property type="entry name" value="PH_domain"/>
</dbReference>
<name>E4XD85_OIKDI</name>
<keyword evidence="4" id="KW-1185">Reference proteome</keyword>
<dbReference type="OrthoDB" id="10295130at2759"/>
<dbReference type="SMART" id="SM00233">
    <property type="entry name" value="PH"/>
    <property type="match status" value="1"/>
</dbReference>
<dbReference type="InterPro" id="IPR011993">
    <property type="entry name" value="PH-like_dom_sf"/>
</dbReference>
<dbReference type="Proteomes" id="UP000001307">
    <property type="component" value="Unassembled WGS sequence"/>
</dbReference>
<dbReference type="PROSITE" id="PS50003">
    <property type="entry name" value="PH_DOMAIN"/>
    <property type="match status" value="1"/>
</dbReference>
<dbReference type="Pfam" id="PF00169">
    <property type="entry name" value="PH"/>
    <property type="match status" value="1"/>
</dbReference>
<sequence>MSEAETAEIPRELIDDDKSSQEALEIPKDSGDSNLESHPNSKQIPEKPVTSPEAQAPKKPEEIQMYGDKFSLLIDPDPSTASLFQLQMTRCVEKTVKLHALAREADKLIKAEKAAGEAMGKLGVEFGDSDLKILADFASVRTIGAMKLEDGLAQAMSRLGTLNIAIQAAHEADLEHDQAIISHLKNADTGRVVISRGRAHQTKLEALVAAAQLSGFQAEFRNSLGQYVGAISSDAIIEEVDIQNAIKRANLLNQAVLAALQGAHYTLGPGLNGPPKGWLNFRTRGMPFSQWQRMFFFIQDGHLMKQTKEEISASLFMDFKGAKIQSCQVDDRANTFLVTSPSGKYYFQAESFEAGDAWIATIDSLIMAVQGQIEQVSPEVAAQLTRGRAGSQSDWVTNITGNLKNAFSSLKTSAAQIADKIDAPLSPPVERQSQPQSPELDPSIVEEISWDYPEAIEHEPLSDGKNIECRLLGIRHCGLEAAEDVAKSIQTARAQFKVPSPPLARLTIKAPSLSISPVNEPEKSTLTNVIKLIPLGGDVAGVLVDRDDHAELWLLQGLDLNVRLQEILQ</sequence>
<protein>
    <recommendedName>
        <fullName evidence="2">PH domain-containing protein</fullName>
    </recommendedName>
</protein>
<proteinExistence type="predicted"/>
<feature type="region of interest" description="Disordered" evidence="1">
    <location>
        <begin position="1"/>
        <end position="60"/>
    </location>
</feature>
<dbReference type="SUPFAM" id="SSF50729">
    <property type="entry name" value="PH domain-like"/>
    <property type="match status" value="1"/>
</dbReference>
<gene>
    <name evidence="3" type="ORF">GSOID_T00008124001</name>
</gene>
<evidence type="ECO:0000256" key="1">
    <source>
        <dbReference type="SAM" id="MobiDB-lite"/>
    </source>
</evidence>
<evidence type="ECO:0000313" key="4">
    <source>
        <dbReference type="Proteomes" id="UP000001307"/>
    </source>
</evidence>
<dbReference type="AlphaFoldDB" id="E4XD85"/>
<feature type="compositionally biased region" description="Polar residues" evidence="1">
    <location>
        <begin position="32"/>
        <end position="43"/>
    </location>
</feature>
<reference evidence="3" key="1">
    <citation type="journal article" date="2010" name="Science">
        <title>Plasticity of animal genome architecture unmasked by rapid evolution of a pelagic tunicate.</title>
        <authorList>
            <person name="Denoeud F."/>
            <person name="Henriet S."/>
            <person name="Mungpakdee S."/>
            <person name="Aury J.M."/>
            <person name="Da Silva C."/>
            <person name="Brinkmann H."/>
            <person name="Mikhaleva J."/>
            <person name="Olsen L.C."/>
            <person name="Jubin C."/>
            <person name="Canestro C."/>
            <person name="Bouquet J.M."/>
            <person name="Danks G."/>
            <person name="Poulain J."/>
            <person name="Campsteijn C."/>
            <person name="Adamski M."/>
            <person name="Cross I."/>
            <person name="Yadetie F."/>
            <person name="Muffato M."/>
            <person name="Louis A."/>
            <person name="Butcher S."/>
            <person name="Tsagkogeorga G."/>
            <person name="Konrad A."/>
            <person name="Singh S."/>
            <person name="Jensen M.F."/>
            <person name="Cong E.H."/>
            <person name="Eikeseth-Otteraa H."/>
            <person name="Noel B."/>
            <person name="Anthouard V."/>
            <person name="Porcel B.M."/>
            <person name="Kachouri-Lafond R."/>
            <person name="Nishino A."/>
            <person name="Ugolini M."/>
            <person name="Chourrout P."/>
            <person name="Nishida H."/>
            <person name="Aasland R."/>
            <person name="Huzurbazar S."/>
            <person name="Westhof E."/>
            <person name="Delsuc F."/>
            <person name="Lehrach H."/>
            <person name="Reinhardt R."/>
            <person name="Weissenbach J."/>
            <person name="Roy S.W."/>
            <person name="Artiguenave F."/>
            <person name="Postlethwait J.H."/>
            <person name="Manak J.R."/>
            <person name="Thompson E.M."/>
            <person name="Jaillon O."/>
            <person name="Du Pasquier L."/>
            <person name="Boudinot P."/>
            <person name="Liberles D.A."/>
            <person name="Volff J.N."/>
            <person name="Philippe H."/>
            <person name="Lenhard B."/>
            <person name="Roest Crollius H."/>
            <person name="Wincker P."/>
            <person name="Chourrout D."/>
        </authorList>
    </citation>
    <scope>NUCLEOTIDE SEQUENCE [LARGE SCALE GENOMIC DNA]</scope>
</reference>
<dbReference type="InParanoid" id="E4XD85"/>
<evidence type="ECO:0000259" key="2">
    <source>
        <dbReference type="PROSITE" id="PS50003"/>
    </source>
</evidence>
<organism evidence="3">
    <name type="scientific">Oikopleura dioica</name>
    <name type="common">Tunicate</name>
    <dbReference type="NCBI Taxonomy" id="34765"/>
    <lineage>
        <taxon>Eukaryota</taxon>
        <taxon>Metazoa</taxon>
        <taxon>Chordata</taxon>
        <taxon>Tunicata</taxon>
        <taxon>Appendicularia</taxon>
        <taxon>Copelata</taxon>
        <taxon>Oikopleuridae</taxon>
        <taxon>Oikopleura</taxon>
    </lineage>
</organism>
<feature type="compositionally biased region" description="Basic and acidic residues" evidence="1">
    <location>
        <begin position="8"/>
        <end position="31"/>
    </location>
</feature>
<accession>E4XD85</accession>
<dbReference type="EMBL" id="FN653038">
    <property type="protein sequence ID" value="CBY24120.1"/>
    <property type="molecule type" value="Genomic_DNA"/>
</dbReference>
<evidence type="ECO:0000313" key="3">
    <source>
        <dbReference type="EMBL" id="CBY24120.1"/>
    </source>
</evidence>
<feature type="domain" description="PH" evidence="2">
    <location>
        <begin position="272"/>
        <end position="367"/>
    </location>
</feature>